<dbReference type="Proteomes" id="UP000698242">
    <property type="component" value="Unassembled WGS sequence"/>
</dbReference>
<gene>
    <name evidence="1" type="ORF">PMES_02765</name>
</gene>
<organism evidence="1 2">
    <name type="scientific">Profundibacterium mesophilum KAUST100406-0324</name>
    <dbReference type="NCBI Taxonomy" id="1037889"/>
    <lineage>
        <taxon>Bacteria</taxon>
        <taxon>Pseudomonadati</taxon>
        <taxon>Pseudomonadota</taxon>
        <taxon>Alphaproteobacteria</taxon>
        <taxon>Rhodobacterales</taxon>
        <taxon>Roseobacteraceae</taxon>
        <taxon>Profundibacterium</taxon>
    </lineage>
</organism>
<sequence length="243" mass="28300">MNWDHALKEEVNTPTGRKWVENAGDWANEKIEAFNLNEVLPFVVEWSEEEGAIIDPRNIVGTDHARYNQGMTWLQFLGGGKRIKTKLDVLESKPEYYDDPELHATDLERWILFEIDGKLYVTVGNHRSVVAKFRAHEENITAQWVHKVIHLKVSGAARNAYETLQTQYLPFERDFGPEPECVWCEGPDKRFKIRVHLILHGLGGSRSHGKMEVATALAYVKQRNRVPRRFLDFFPNLWKRIYS</sequence>
<protein>
    <submittedName>
        <fullName evidence="1">Uncharacterized protein</fullName>
    </submittedName>
</protein>
<keyword evidence="2" id="KW-1185">Reference proteome</keyword>
<evidence type="ECO:0000313" key="2">
    <source>
        <dbReference type="Proteomes" id="UP000698242"/>
    </source>
</evidence>
<comment type="caution">
    <text evidence="1">The sequence shown here is derived from an EMBL/GenBank/DDBJ whole genome shotgun (WGS) entry which is preliminary data.</text>
</comment>
<proteinExistence type="predicted"/>
<dbReference type="OrthoDB" id="5518183at2"/>
<dbReference type="RefSeq" id="WP_159966287.1">
    <property type="nucleotide sequence ID" value="NZ_APKE01000034.1"/>
</dbReference>
<dbReference type="AlphaFoldDB" id="A0A921NSY0"/>
<dbReference type="EMBL" id="APKE01000034">
    <property type="protein sequence ID" value="KAF0674883.1"/>
    <property type="molecule type" value="Genomic_DNA"/>
</dbReference>
<accession>A0A921NSY0</accession>
<evidence type="ECO:0000313" key="1">
    <source>
        <dbReference type="EMBL" id="KAF0674883.1"/>
    </source>
</evidence>
<name>A0A921NSY0_9RHOB</name>
<reference evidence="1" key="1">
    <citation type="submission" date="2013-03" db="EMBL/GenBank/DDBJ databases">
        <title>Genome Sequence of the Profundibacterium mesophilum strain KAUST100406-0324T from Red Sea, a novel genus in the family Rhodobacteraceae.</title>
        <authorList>
            <person name="Essack M."/>
            <person name="Alam I."/>
            <person name="Lafi F."/>
            <person name="Alawi W."/>
            <person name="Kamanu F."/>
            <person name="Al-Suwailem A."/>
            <person name="Lee O.O."/>
            <person name="Xu Y."/>
            <person name="Bajic V."/>
            <person name="Qian P.-Y."/>
            <person name="Archer J."/>
        </authorList>
    </citation>
    <scope>NUCLEOTIDE SEQUENCE</scope>
    <source>
        <strain evidence="1">KAUST100406-0324</strain>
    </source>
</reference>